<dbReference type="AlphaFoldDB" id="A0A8H6WEU7"/>
<dbReference type="OrthoDB" id="3040439at2759"/>
<keyword evidence="2" id="KW-1185">Reference proteome</keyword>
<reference evidence="1" key="1">
    <citation type="submission" date="2020-05" db="EMBL/GenBank/DDBJ databases">
        <title>Mycena genomes resolve the evolution of fungal bioluminescence.</title>
        <authorList>
            <person name="Tsai I.J."/>
        </authorList>
    </citation>
    <scope>NUCLEOTIDE SEQUENCE</scope>
    <source>
        <strain evidence="1">171206Taipei</strain>
    </source>
</reference>
<evidence type="ECO:0000313" key="1">
    <source>
        <dbReference type="EMBL" id="KAF7316079.1"/>
    </source>
</evidence>
<organism evidence="1 2">
    <name type="scientific">Mycena indigotica</name>
    <dbReference type="NCBI Taxonomy" id="2126181"/>
    <lineage>
        <taxon>Eukaryota</taxon>
        <taxon>Fungi</taxon>
        <taxon>Dikarya</taxon>
        <taxon>Basidiomycota</taxon>
        <taxon>Agaricomycotina</taxon>
        <taxon>Agaricomycetes</taxon>
        <taxon>Agaricomycetidae</taxon>
        <taxon>Agaricales</taxon>
        <taxon>Marasmiineae</taxon>
        <taxon>Mycenaceae</taxon>
        <taxon>Mycena</taxon>
    </lineage>
</organism>
<evidence type="ECO:0000313" key="2">
    <source>
        <dbReference type="Proteomes" id="UP000636479"/>
    </source>
</evidence>
<comment type="caution">
    <text evidence="1">The sequence shown here is derived from an EMBL/GenBank/DDBJ whole genome shotgun (WGS) entry which is preliminary data.</text>
</comment>
<evidence type="ECO:0008006" key="3">
    <source>
        <dbReference type="Google" id="ProtNLM"/>
    </source>
</evidence>
<name>A0A8H6WEU7_9AGAR</name>
<dbReference type="Proteomes" id="UP000636479">
    <property type="component" value="Unassembled WGS sequence"/>
</dbReference>
<dbReference type="GeneID" id="59340708"/>
<sequence>MSLPLPPELVDKIASLVPDKETLRSLSLVCTGCIYASQRALFKTLVVVYAGVGADGVSISCVENIFSQSPRLASYVQDLTMVLSGNKEHVDHQASISLLGRVHRLQHLVVSGSSSIPSRENMQNLPDHVVSALIAAFARPSLQRLALRYLCEPPPALLLAAMGVPVVSFELIWLLSGLPLPQSDQPSPKPRLRELATMQSTLLDSIFEFLVSPQGLVYATEIKTLEFQVSTERPRYIDQLMLVCGSNLERFSITFSVGTVPILLPKATSTTLPLLRALELRVYLDENGSFPENFNSNLANLACASLALETITIKCNVCAPQTMWMDPYSSAVEESFPRHSAAILPKLRRLDCMLVVNRSAFNEWDAEDVYARFTKFMGLRMSGFSTEAKAGTPLLAFDLIEVW</sequence>
<dbReference type="RefSeq" id="XP_037226102.1">
    <property type="nucleotide sequence ID" value="XM_037358192.1"/>
</dbReference>
<gene>
    <name evidence="1" type="ORF">MIND_00125900</name>
</gene>
<accession>A0A8H6WEU7</accession>
<dbReference type="EMBL" id="JACAZF010000001">
    <property type="protein sequence ID" value="KAF7316079.1"/>
    <property type="molecule type" value="Genomic_DNA"/>
</dbReference>
<proteinExistence type="predicted"/>
<protein>
    <recommendedName>
        <fullName evidence="3">F-box domain-containing protein</fullName>
    </recommendedName>
</protein>